<comment type="caution">
    <text evidence="3">The sequence shown here is derived from an EMBL/GenBank/DDBJ whole genome shotgun (WGS) entry which is preliminary data.</text>
</comment>
<dbReference type="Proteomes" id="UP000231388">
    <property type="component" value="Unassembled WGS sequence"/>
</dbReference>
<proteinExistence type="inferred from homology"/>
<comment type="similarity">
    <text evidence="1">Belongs to the ComF/GntX family.</text>
</comment>
<evidence type="ECO:0000259" key="2">
    <source>
        <dbReference type="Pfam" id="PF00156"/>
    </source>
</evidence>
<dbReference type="InterPro" id="IPR029057">
    <property type="entry name" value="PRTase-like"/>
</dbReference>
<dbReference type="SUPFAM" id="SSF53271">
    <property type="entry name" value="PRTase-like"/>
    <property type="match status" value="1"/>
</dbReference>
<evidence type="ECO:0000256" key="1">
    <source>
        <dbReference type="ARBA" id="ARBA00008007"/>
    </source>
</evidence>
<sequence length="258" mass="28563">MTTSSAVHLGCANGVRNIVENLLRALELCVFPKHCLLCGANENYICHACEGGIRYVLTYSCVICKGPCFDGFIHTNCTSAQTPNRFLAAFEYKGVIKEALISAKYKKKIFDLYGLLVDLACEYFESIGLEIGADAIIVPIPSGKRKYKKRTFNHALIIANLFAKKYGVKVVPALIKLKDTPSQSLLNRKERKRNVKGVFAAVPRFAQEIKGKDIVVIDDIVTTGATMLSACKELRKLGKNAPRYVYGISLAYDSLNRK</sequence>
<protein>
    <recommendedName>
        <fullName evidence="2">Phosphoribosyltransferase domain-containing protein</fullName>
    </recommendedName>
</protein>
<dbReference type="PANTHER" id="PTHR47505:SF1">
    <property type="entry name" value="DNA UTILIZATION PROTEIN YHGH"/>
    <property type="match status" value="1"/>
</dbReference>
<dbReference type="AlphaFoldDB" id="A0A2G9XBE6"/>
<dbReference type="CDD" id="cd06223">
    <property type="entry name" value="PRTases_typeI"/>
    <property type="match status" value="1"/>
</dbReference>
<dbReference type="Pfam" id="PF00156">
    <property type="entry name" value="Pribosyltran"/>
    <property type="match status" value="1"/>
</dbReference>
<dbReference type="InterPro" id="IPR051910">
    <property type="entry name" value="ComF/GntX_DNA_util-trans"/>
</dbReference>
<gene>
    <name evidence="3" type="ORF">COX53_03415</name>
</gene>
<dbReference type="EMBL" id="PCQY01000040">
    <property type="protein sequence ID" value="PIP04276.1"/>
    <property type="molecule type" value="Genomic_DNA"/>
</dbReference>
<feature type="domain" description="Phosphoribosyltransferase" evidence="2">
    <location>
        <begin position="204"/>
        <end position="238"/>
    </location>
</feature>
<dbReference type="Gene3D" id="3.40.50.2020">
    <property type="match status" value="1"/>
</dbReference>
<organism evidence="3 4">
    <name type="scientific">candidate division WWE3 bacterium CG23_combo_of_CG06-09_8_20_14_all_40_14</name>
    <dbReference type="NCBI Taxonomy" id="1975095"/>
    <lineage>
        <taxon>Bacteria</taxon>
        <taxon>Katanobacteria</taxon>
    </lineage>
</organism>
<dbReference type="PANTHER" id="PTHR47505">
    <property type="entry name" value="DNA UTILIZATION PROTEIN YHGH"/>
    <property type="match status" value="1"/>
</dbReference>
<accession>A0A2G9XBE6</accession>
<dbReference type="InterPro" id="IPR000836">
    <property type="entry name" value="PRTase_dom"/>
</dbReference>
<name>A0A2G9XBE6_UNCKA</name>
<evidence type="ECO:0000313" key="3">
    <source>
        <dbReference type="EMBL" id="PIP04276.1"/>
    </source>
</evidence>
<evidence type="ECO:0000313" key="4">
    <source>
        <dbReference type="Proteomes" id="UP000231388"/>
    </source>
</evidence>
<reference evidence="3 4" key="1">
    <citation type="submission" date="2017-09" db="EMBL/GenBank/DDBJ databases">
        <title>Depth-based differentiation of microbial function through sediment-hosted aquifers and enrichment of novel symbionts in the deep terrestrial subsurface.</title>
        <authorList>
            <person name="Probst A.J."/>
            <person name="Ladd B."/>
            <person name="Jarett J.K."/>
            <person name="Geller-Mcgrath D.E."/>
            <person name="Sieber C.M."/>
            <person name="Emerson J.B."/>
            <person name="Anantharaman K."/>
            <person name="Thomas B.C."/>
            <person name="Malmstrom R."/>
            <person name="Stieglmeier M."/>
            <person name="Klingl A."/>
            <person name="Woyke T."/>
            <person name="Ryan C.M."/>
            <person name="Banfield J.F."/>
        </authorList>
    </citation>
    <scope>NUCLEOTIDE SEQUENCE [LARGE SCALE GENOMIC DNA]</scope>
    <source>
        <strain evidence="3">CG23_combo_of_CG06-09_8_20_14_all_40_14</strain>
    </source>
</reference>